<organism evidence="1 2">
    <name type="scientific">Kibdelosporangium lantanae</name>
    <dbReference type="NCBI Taxonomy" id="1497396"/>
    <lineage>
        <taxon>Bacteria</taxon>
        <taxon>Bacillati</taxon>
        <taxon>Actinomycetota</taxon>
        <taxon>Actinomycetes</taxon>
        <taxon>Pseudonocardiales</taxon>
        <taxon>Pseudonocardiaceae</taxon>
        <taxon>Kibdelosporangium</taxon>
    </lineage>
</organism>
<accession>A0ABW3MG46</accession>
<protein>
    <submittedName>
        <fullName evidence="1">Uncharacterized protein</fullName>
    </submittedName>
</protein>
<sequence>MRVRRHVLGRGDTRQEHHIAERRRRLDTYLAGGYGTRPAGLAETVP</sequence>
<evidence type="ECO:0000313" key="1">
    <source>
        <dbReference type="EMBL" id="MFD1048599.1"/>
    </source>
</evidence>
<comment type="caution">
    <text evidence="1">The sequence shown here is derived from an EMBL/GenBank/DDBJ whole genome shotgun (WGS) entry which is preliminary data.</text>
</comment>
<gene>
    <name evidence="1" type="ORF">ACFQ1S_25240</name>
</gene>
<name>A0ABW3MG46_9PSEU</name>
<dbReference type="Proteomes" id="UP001597045">
    <property type="component" value="Unassembled WGS sequence"/>
</dbReference>
<reference evidence="2" key="1">
    <citation type="journal article" date="2019" name="Int. J. Syst. Evol. Microbiol.">
        <title>The Global Catalogue of Microorganisms (GCM) 10K type strain sequencing project: providing services to taxonomists for standard genome sequencing and annotation.</title>
        <authorList>
            <consortium name="The Broad Institute Genomics Platform"/>
            <consortium name="The Broad Institute Genome Sequencing Center for Infectious Disease"/>
            <person name="Wu L."/>
            <person name="Ma J."/>
        </authorList>
    </citation>
    <scope>NUCLEOTIDE SEQUENCE [LARGE SCALE GENOMIC DNA]</scope>
    <source>
        <strain evidence="2">JCM 31486</strain>
    </source>
</reference>
<dbReference type="EMBL" id="JBHTIS010001690">
    <property type="protein sequence ID" value="MFD1048599.1"/>
    <property type="molecule type" value="Genomic_DNA"/>
</dbReference>
<keyword evidence="2" id="KW-1185">Reference proteome</keyword>
<proteinExistence type="predicted"/>
<evidence type="ECO:0000313" key="2">
    <source>
        <dbReference type="Proteomes" id="UP001597045"/>
    </source>
</evidence>